<evidence type="ECO:0000256" key="1">
    <source>
        <dbReference type="SAM" id="MobiDB-lite"/>
    </source>
</evidence>
<organism evidence="4 5">
    <name type="scientific">Blastococcus saxobsidens</name>
    <dbReference type="NCBI Taxonomy" id="138336"/>
    <lineage>
        <taxon>Bacteria</taxon>
        <taxon>Bacillati</taxon>
        <taxon>Actinomycetota</taxon>
        <taxon>Actinomycetes</taxon>
        <taxon>Geodermatophilales</taxon>
        <taxon>Geodermatophilaceae</taxon>
        <taxon>Blastococcus</taxon>
    </lineage>
</organism>
<keyword evidence="5" id="KW-1185">Reference proteome</keyword>
<keyword evidence="2" id="KW-0812">Transmembrane</keyword>
<dbReference type="SUPFAM" id="SSF48452">
    <property type="entry name" value="TPR-like"/>
    <property type="match status" value="1"/>
</dbReference>
<feature type="region of interest" description="Disordered" evidence="1">
    <location>
        <begin position="733"/>
        <end position="800"/>
    </location>
</feature>
<keyword evidence="2" id="KW-1133">Transmembrane helix</keyword>
<feature type="region of interest" description="Disordered" evidence="1">
    <location>
        <begin position="261"/>
        <end position="365"/>
    </location>
</feature>
<evidence type="ECO:0000256" key="2">
    <source>
        <dbReference type="SAM" id="Phobius"/>
    </source>
</evidence>
<evidence type="ECO:0000313" key="5">
    <source>
        <dbReference type="Proteomes" id="UP000292507"/>
    </source>
</evidence>
<feature type="transmembrane region" description="Helical" evidence="2">
    <location>
        <begin position="107"/>
        <end position="129"/>
    </location>
</feature>
<dbReference type="InterPro" id="IPR036779">
    <property type="entry name" value="LysM_dom_sf"/>
</dbReference>
<dbReference type="InterPro" id="IPR005158">
    <property type="entry name" value="BTAD"/>
</dbReference>
<dbReference type="Proteomes" id="UP000292507">
    <property type="component" value="Unassembled WGS sequence"/>
</dbReference>
<feature type="domain" description="LysM" evidence="3">
    <location>
        <begin position="234"/>
        <end position="288"/>
    </location>
</feature>
<dbReference type="InterPro" id="IPR011990">
    <property type="entry name" value="TPR-like_helical_dom_sf"/>
</dbReference>
<keyword evidence="4" id="KW-0238">DNA-binding</keyword>
<gene>
    <name evidence="4" type="ORF">BKA19_0491</name>
</gene>
<dbReference type="OrthoDB" id="8444614at2"/>
<feature type="compositionally biased region" description="Pro residues" evidence="1">
    <location>
        <begin position="290"/>
        <end position="306"/>
    </location>
</feature>
<reference evidence="4 5" key="1">
    <citation type="submission" date="2019-02" db="EMBL/GenBank/DDBJ databases">
        <title>Sequencing the genomes of 1000 actinobacteria strains.</title>
        <authorList>
            <person name="Klenk H.-P."/>
        </authorList>
    </citation>
    <scope>NUCLEOTIDE SEQUENCE [LARGE SCALE GENOMIC DNA]</scope>
    <source>
        <strain evidence="4 5">DSM 44509</strain>
    </source>
</reference>
<feature type="transmembrane region" description="Helical" evidence="2">
    <location>
        <begin position="59"/>
        <end position="86"/>
    </location>
</feature>
<dbReference type="EMBL" id="SHKV01000001">
    <property type="protein sequence ID" value="RZU30861.1"/>
    <property type="molecule type" value="Genomic_DNA"/>
</dbReference>
<feature type="compositionally biased region" description="Low complexity" evidence="1">
    <location>
        <begin position="738"/>
        <end position="752"/>
    </location>
</feature>
<evidence type="ECO:0000313" key="4">
    <source>
        <dbReference type="EMBL" id="RZU30861.1"/>
    </source>
</evidence>
<accession>A0A4Q7Y422</accession>
<dbReference type="AlphaFoldDB" id="A0A4Q7Y422"/>
<feature type="domain" description="LysM" evidence="3">
    <location>
        <begin position="164"/>
        <end position="220"/>
    </location>
</feature>
<feature type="compositionally biased region" description="Low complexity" evidence="1">
    <location>
        <begin position="156"/>
        <end position="168"/>
    </location>
</feature>
<sequence>MTTPPQVQELLRRLIAGVLLVAAVAGVPVALWALGGAYLPDELPSWEQVTTALSRPDTGALFLGLLVVIGWVAWACFALSVAVELASQLRGLPPMRLPGLAAPQQMAGLLVAAVLGVGTGPLLAAPALAGPPIVADQPVDHEEPSPAPAPPVDTRATGPTAAGPTYTVAPRDTLGRIAARYLGDWTRFEEILELNRGRPQPDGALLTDPGLIRPGWTLVLPPDARLPEAGATAGEVTVQPGDTLADLAEQQGLEHWQPIFDLNAGEPLPGGGLFTDPDLIRPGQVLDLPPADPAAVDPPPPTGPEPPADEPAPDEDEDEDESATPAEPAPTPAASPSPESLPEPPEQAAVDADADGGDAAESPSELAAVLAGSGALLAAGAGAAWLTHRRQRLRRRRPGRRLAPVPKTQSATQTVVASAADEGTADYAALDLALRGLAVQISADPDGRLPDVVAARLHGGRLELRLHAPVDRPPPEPWTADDTGLRWSARLDQDTGVDSQVARTRLAPYPTLVTIGTDTAGRWLLDLERLGAVYVTGPVDRREDFARHLAAELAVNGWSDLFTVTPVGFGDELVDLAPERVHPVDSAVDAGLYPGLAEAAESDDDVLDGRLRAGAGDGWMPQVVLAPSPPDRDGALAEAVAVLRARERRGTVALVLGAEPEQVSDEWLLTLTDDGSLLVPALGLRLPAPQLTVQQARDVATLLAFERDSEDAPIPAADGDRPWQVHTDAAGALHGDLTGSDTAAPPTSAPSPRLRRGSTTEAVPDSTPPTPTGGPPGAGTSWATSGASDVPGSAAPADVRRKVEDDLAQLDRDLADWWSPDCARPRLTLLGPVALRAHGDEAAVARSGLRRRYEETVAYLATRPHGATADEAATALQPARGGRTDPVSARAYVHRVAAGARAWLGTDPATGQKHLSSGHRGRYTLTGVLVDADLFRQLRARAAVRGDGGLPDLLAALRLVSGPPFAQRPAGYEWLDGLDLTLTAAVCDVAHQVVSTALADGDLAAAAAASATALLVAPDDEQVLLDAMWVAFHQGHRAEAETYVGRIVAIHDGEDEMDLPMSTAETINRARRQFLDRAS</sequence>
<feature type="transmembrane region" description="Helical" evidence="2">
    <location>
        <begin position="14"/>
        <end position="39"/>
    </location>
</feature>
<name>A0A4Q7Y422_9ACTN</name>
<feature type="compositionally biased region" description="Acidic residues" evidence="1">
    <location>
        <begin position="307"/>
        <end position="322"/>
    </location>
</feature>
<feature type="compositionally biased region" description="Pro residues" evidence="1">
    <location>
        <begin position="327"/>
        <end position="345"/>
    </location>
</feature>
<dbReference type="Gene3D" id="3.10.350.10">
    <property type="entry name" value="LysM domain"/>
    <property type="match status" value="2"/>
</dbReference>
<dbReference type="GO" id="GO:0003677">
    <property type="term" value="F:DNA binding"/>
    <property type="evidence" value="ECO:0007669"/>
    <property type="project" value="UniProtKB-KW"/>
</dbReference>
<dbReference type="InterPro" id="IPR018392">
    <property type="entry name" value="LysM"/>
</dbReference>
<dbReference type="PANTHER" id="PTHR34700:SF4">
    <property type="entry name" value="PHAGE-LIKE ELEMENT PBSX PROTEIN XKDP"/>
    <property type="match status" value="1"/>
</dbReference>
<feature type="region of interest" description="Disordered" evidence="1">
    <location>
        <begin position="134"/>
        <end position="168"/>
    </location>
</feature>
<feature type="region of interest" description="Disordered" evidence="1">
    <location>
        <begin position="394"/>
        <end position="414"/>
    </location>
</feature>
<dbReference type="PANTHER" id="PTHR34700">
    <property type="entry name" value="POTASSIUM BINDING PROTEIN KBP"/>
    <property type="match status" value="1"/>
</dbReference>
<proteinExistence type="predicted"/>
<dbReference type="Pfam" id="PF01476">
    <property type="entry name" value="LysM"/>
    <property type="match status" value="2"/>
</dbReference>
<dbReference type="InterPro" id="IPR052196">
    <property type="entry name" value="Bact_Kbp"/>
</dbReference>
<evidence type="ECO:0000259" key="3">
    <source>
        <dbReference type="PROSITE" id="PS51782"/>
    </source>
</evidence>
<protein>
    <submittedName>
        <fullName evidence="4">DNA-binding SARP family transcriptional activator</fullName>
    </submittedName>
</protein>
<dbReference type="CDD" id="cd00118">
    <property type="entry name" value="LysM"/>
    <property type="match status" value="2"/>
</dbReference>
<dbReference type="PROSITE" id="PS51782">
    <property type="entry name" value="LYSM"/>
    <property type="match status" value="2"/>
</dbReference>
<dbReference type="RefSeq" id="WP_104527232.1">
    <property type="nucleotide sequence ID" value="NZ_POQT01000004.1"/>
</dbReference>
<dbReference type="SMART" id="SM00257">
    <property type="entry name" value="LysM"/>
    <property type="match status" value="2"/>
</dbReference>
<keyword evidence="2" id="KW-0472">Membrane</keyword>
<comment type="caution">
    <text evidence="4">The sequence shown here is derived from an EMBL/GenBank/DDBJ whole genome shotgun (WGS) entry which is preliminary data.</text>
</comment>
<dbReference type="SMART" id="SM01043">
    <property type="entry name" value="BTAD"/>
    <property type="match status" value="1"/>
</dbReference>